<dbReference type="NCBIfam" id="TIGR00552">
    <property type="entry name" value="nadE"/>
    <property type="match status" value="1"/>
</dbReference>
<keyword evidence="2 8" id="KW-0436">Ligase</keyword>
<evidence type="ECO:0000313" key="13">
    <source>
        <dbReference type="EMBL" id="PPA75512.1"/>
    </source>
</evidence>
<evidence type="ECO:0000256" key="2">
    <source>
        <dbReference type="ARBA" id="ARBA00022598"/>
    </source>
</evidence>
<feature type="binding site" evidence="8">
    <location>
        <position position="169"/>
    </location>
    <ligand>
        <name>ATP</name>
        <dbReference type="ChEBI" id="CHEBI:30616"/>
    </ligand>
</feature>
<keyword evidence="3 8" id="KW-0479">Metal-binding</keyword>
<comment type="pathway">
    <text evidence="8">Cofactor biosynthesis; NAD(+) biosynthesis; NAD(+) from deamido-NAD(+) (ammonia route): step 1/1.</text>
</comment>
<proteinExistence type="inferred from homology"/>
<organism evidence="13 14">
    <name type="scientific">Achromobacter spanius</name>
    <dbReference type="NCBI Taxonomy" id="217203"/>
    <lineage>
        <taxon>Bacteria</taxon>
        <taxon>Pseudomonadati</taxon>
        <taxon>Pseudomonadota</taxon>
        <taxon>Betaproteobacteria</taxon>
        <taxon>Burkholderiales</taxon>
        <taxon>Alcaligenaceae</taxon>
        <taxon>Achromobacter</taxon>
    </lineage>
</organism>
<feature type="binding site" description="in other chain" evidence="8">
    <location>
        <position position="149"/>
    </location>
    <ligand>
        <name>deamido-NAD(+)</name>
        <dbReference type="ChEBI" id="CHEBI:58437"/>
        <note>ligand shared between two neighboring subunits</note>
    </ligand>
</feature>
<dbReference type="GO" id="GO:0009435">
    <property type="term" value="P:NAD+ biosynthetic process"/>
    <property type="evidence" value="ECO:0007669"/>
    <property type="project" value="UniProtKB-UniRule"/>
</dbReference>
<dbReference type="PANTHER" id="PTHR23090:SF7">
    <property type="entry name" value="NH(3)-DEPENDENT NAD(+) SYNTHETASE"/>
    <property type="match status" value="1"/>
</dbReference>
<dbReference type="InterPro" id="IPR014729">
    <property type="entry name" value="Rossmann-like_a/b/a_fold"/>
</dbReference>
<dbReference type="InterPro" id="IPR022926">
    <property type="entry name" value="NH(3)-dep_NAD(+)_synth"/>
</dbReference>
<comment type="subunit">
    <text evidence="8">Homodimer.</text>
</comment>
<dbReference type="GO" id="GO:0005524">
    <property type="term" value="F:ATP binding"/>
    <property type="evidence" value="ECO:0007669"/>
    <property type="project" value="UniProtKB-UniRule"/>
</dbReference>
<dbReference type="GO" id="GO:0008795">
    <property type="term" value="F:NAD+ synthase activity"/>
    <property type="evidence" value="ECO:0007669"/>
    <property type="project" value="UniProtKB-UniRule"/>
</dbReference>
<dbReference type="EC" id="6.3.1.5" evidence="8 10"/>
<protein>
    <recommendedName>
        <fullName evidence="8 10">NH(3)-dependent NAD(+) synthetase</fullName>
        <ecNumber evidence="8 10">6.3.1.5</ecNumber>
    </recommendedName>
</protein>
<dbReference type="UniPathway" id="UPA00253">
    <property type="reaction ID" value="UER00333"/>
</dbReference>
<dbReference type="Pfam" id="PF02540">
    <property type="entry name" value="NAD_synthase"/>
    <property type="match status" value="1"/>
</dbReference>
<evidence type="ECO:0000256" key="11">
    <source>
        <dbReference type="SAM" id="MobiDB-lite"/>
    </source>
</evidence>
<dbReference type="NCBIfam" id="NF001979">
    <property type="entry name" value="PRK00768.1"/>
    <property type="match status" value="1"/>
</dbReference>
<evidence type="ECO:0000256" key="7">
    <source>
        <dbReference type="ARBA" id="ARBA00023027"/>
    </source>
</evidence>
<keyword evidence="7 8" id="KW-0520">NAD</keyword>
<dbReference type="GO" id="GO:0046872">
    <property type="term" value="F:metal ion binding"/>
    <property type="evidence" value="ECO:0007669"/>
    <property type="project" value="UniProtKB-KW"/>
</dbReference>
<gene>
    <name evidence="8" type="primary">nadE</name>
    <name evidence="13" type="ORF">C4E15_15585</name>
</gene>
<evidence type="ECO:0000256" key="4">
    <source>
        <dbReference type="ARBA" id="ARBA00022741"/>
    </source>
</evidence>
<evidence type="ECO:0000256" key="6">
    <source>
        <dbReference type="ARBA" id="ARBA00022842"/>
    </source>
</evidence>
<reference evidence="13 14" key="1">
    <citation type="submission" date="2018-02" db="EMBL/GenBank/DDBJ databases">
        <title>Draft Genome of Achromobacter spanius stain 6.</title>
        <authorList>
            <person name="Gunasekera T.S."/>
            <person name="Radwan O."/>
            <person name="Ruiz O.N."/>
        </authorList>
    </citation>
    <scope>NUCLEOTIDE SEQUENCE [LARGE SCALE GENOMIC DNA]</scope>
    <source>
        <strain evidence="13 14">6</strain>
    </source>
</reference>
<dbReference type="AlphaFoldDB" id="A0A2S5GQX8"/>
<evidence type="ECO:0000256" key="5">
    <source>
        <dbReference type="ARBA" id="ARBA00022840"/>
    </source>
</evidence>
<feature type="domain" description="NAD/GMP synthase" evidence="12">
    <location>
        <begin position="31"/>
        <end position="266"/>
    </location>
</feature>
<dbReference type="Gene3D" id="3.40.50.620">
    <property type="entry name" value="HUPs"/>
    <property type="match status" value="1"/>
</dbReference>
<dbReference type="EMBL" id="PREU01000006">
    <property type="protein sequence ID" value="PPA75512.1"/>
    <property type="molecule type" value="Genomic_DNA"/>
</dbReference>
<dbReference type="PANTHER" id="PTHR23090">
    <property type="entry name" value="NH 3 /GLUTAMINE-DEPENDENT NAD + SYNTHETASE"/>
    <property type="match status" value="1"/>
</dbReference>
<sequence length="302" mass="32351">MARNTNTQDRQAAIACELGVQQGFDSARELESRIAFLENYLSDTGKSGYVLGISGGVDSTVAGRMAQLATERLRLKGRRAFFVAVRLPYGEQHDEEDATRALDFIRADHVMQVDIKPAVNAQRDALEAAGLVFTDEAAEDFVAGNIKARQRMVAQYAIAGALDCLVIGTDQAAEALMGFFTKHGDGAADLLPLRGLTKRRVRALGVVLGAPAKLITKAPTADLESLRPGLPDEVALGVSYDEIDDFLEGRPVRDDAREMILKQYDATAHKRLPAAAPPAPGTDDRGSSNDAPNGNEYPSAAA</sequence>
<dbReference type="InterPro" id="IPR022310">
    <property type="entry name" value="NAD/GMP_synthase"/>
</dbReference>
<dbReference type="Proteomes" id="UP000239990">
    <property type="component" value="Unassembled WGS sequence"/>
</dbReference>
<dbReference type="CDD" id="cd00553">
    <property type="entry name" value="NAD_synthase"/>
    <property type="match status" value="1"/>
</dbReference>
<feature type="binding site" evidence="8">
    <location>
        <position position="189"/>
    </location>
    <ligand>
        <name>deamido-NAD(+)</name>
        <dbReference type="ChEBI" id="CHEBI:58437"/>
        <note>ligand shared between two neighboring subunits</note>
    </ligand>
</feature>
<keyword evidence="6 8" id="KW-0460">Magnesium</keyword>
<keyword evidence="5 8" id="KW-0067">ATP-binding</keyword>
<feature type="binding site" evidence="8">
    <location>
        <position position="220"/>
    </location>
    <ligand>
        <name>ATP</name>
        <dbReference type="ChEBI" id="CHEBI:30616"/>
    </ligand>
</feature>
<accession>A0A2S5GQX8</accession>
<dbReference type="HAMAP" id="MF_00193">
    <property type="entry name" value="NadE_ammonia_dep"/>
    <property type="match status" value="1"/>
</dbReference>
<comment type="function">
    <text evidence="8">Catalyzes the ATP-dependent amidation of deamido-NAD to form NAD. Uses ammonia as a nitrogen source.</text>
</comment>
<comment type="catalytic activity">
    <reaction evidence="8 10">
        <text>deamido-NAD(+) + NH4(+) + ATP = AMP + diphosphate + NAD(+) + H(+)</text>
        <dbReference type="Rhea" id="RHEA:21188"/>
        <dbReference type="ChEBI" id="CHEBI:15378"/>
        <dbReference type="ChEBI" id="CHEBI:28938"/>
        <dbReference type="ChEBI" id="CHEBI:30616"/>
        <dbReference type="ChEBI" id="CHEBI:33019"/>
        <dbReference type="ChEBI" id="CHEBI:57540"/>
        <dbReference type="ChEBI" id="CHEBI:58437"/>
        <dbReference type="ChEBI" id="CHEBI:456215"/>
        <dbReference type="EC" id="6.3.1.5"/>
    </reaction>
</comment>
<feature type="binding site" description="in other chain" evidence="8">
    <location>
        <position position="182"/>
    </location>
    <ligand>
        <name>deamido-NAD(+)</name>
        <dbReference type="ChEBI" id="CHEBI:58437"/>
        <note>ligand shared between two neighboring subunits</note>
    </ligand>
</feature>
<feature type="binding site" evidence="8">
    <location>
        <position position="174"/>
    </location>
    <ligand>
        <name>Mg(2+)</name>
        <dbReference type="ChEBI" id="CHEBI:18420"/>
    </ligand>
</feature>
<keyword evidence="4 8" id="KW-0547">Nucleotide-binding</keyword>
<dbReference type="GO" id="GO:0003952">
    <property type="term" value="F:NAD+ synthase (glutamine-hydrolyzing) activity"/>
    <property type="evidence" value="ECO:0007669"/>
    <property type="project" value="InterPro"/>
</dbReference>
<dbReference type="InterPro" id="IPR003694">
    <property type="entry name" value="NAD_synthase"/>
</dbReference>
<name>A0A2S5GQX8_9BURK</name>
<feature type="binding site" evidence="8">
    <location>
        <position position="198"/>
    </location>
    <ligand>
        <name>ATP</name>
        <dbReference type="ChEBI" id="CHEBI:30616"/>
    </ligand>
</feature>
<feature type="binding site" description="in other chain" evidence="8">
    <location>
        <begin position="269"/>
        <end position="270"/>
    </location>
    <ligand>
        <name>deamido-NAD(+)</name>
        <dbReference type="ChEBI" id="CHEBI:58437"/>
        <note>ligand shared between two neighboring subunits</note>
    </ligand>
</feature>
<feature type="binding site" evidence="8">
    <location>
        <position position="58"/>
    </location>
    <ligand>
        <name>Mg(2+)</name>
        <dbReference type="ChEBI" id="CHEBI:18420"/>
    </ligand>
</feature>
<dbReference type="SUPFAM" id="SSF52402">
    <property type="entry name" value="Adenine nucleotide alpha hydrolases-like"/>
    <property type="match status" value="1"/>
</dbReference>
<evidence type="ECO:0000259" key="12">
    <source>
        <dbReference type="Pfam" id="PF02540"/>
    </source>
</evidence>
<evidence type="ECO:0000256" key="8">
    <source>
        <dbReference type="HAMAP-Rule" id="MF_00193"/>
    </source>
</evidence>
<dbReference type="GO" id="GO:0005737">
    <property type="term" value="C:cytoplasm"/>
    <property type="evidence" value="ECO:0007669"/>
    <property type="project" value="InterPro"/>
</dbReference>
<feature type="binding site" evidence="8">
    <location>
        <begin position="52"/>
        <end position="59"/>
    </location>
    <ligand>
        <name>ATP</name>
        <dbReference type="ChEBI" id="CHEBI:30616"/>
    </ligand>
</feature>
<feature type="region of interest" description="Disordered" evidence="11">
    <location>
        <begin position="267"/>
        <end position="302"/>
    </location>
</feature>
<dbReference type="GO" id="GO:0004359">
    <property type="term" value="F:glutaminase activity"/>
    <property type="evidence" value="ECO:0007669"/>
    <property type="project" value="InterPro"/>
</dbReference>
<comment type="similarity">
    <text evidence="1 8 9">Belongs to the NAD synthetase family.</text>
</comment>
<evidence type="ECO:0000256" key="1">
    <source>
        <dbReference type="ARBA" id="ARBA00005859"/>
    </source>
</evidence>
<evidence type="ECO:0000313" key="14">
    <source>
        <dbReference type="Proteomes" id="UP000239990"/>
    </source>
</evidence>
<evidence type="ECO:0000256" key="10">
    <source>
        <dbReference type="RuleBase" id="RU003812"/>
    </source>
</evidence>
<evidence type="ECO:0000256" key="3">
    <source>
        <dbReference type="ARBA" id="ARBA00022723"/>
    </source>
</evidence>
<dbReference type="OrthoDB" id="3266517at2"/>
<evidence type="ECO:0000256" key="9">
    <source>
        <dbReference type="RuleBase" id="RU003811"/>
    </source>
</evidence>
<comment type="caution">
    <text evidence="13">The sequence shown here is derived from an EMBL/GenBank/DDBJ whole genome shotgun (WGS) entry which is preliminary data.</text>
</comment>
<dbReference type="RefSeq" id="WP_104144157.1">
    <property type="nucleotide sequence ID" value="NZ_PREU01000006.1"/>
</dbReference>